<protein>
    <recommendedName>
        <fullName evidence="4">Altered inheritance of mitochondria protein 11</fullName>
    </recommendedName>
</protein>
<comment type="subcellular location">
    <subcellularLocation>
        <location evidence="4">Membrane</location>
        <topology evidence="4">Multi-pass membrane protein</topology>
    </subcellularLocation>
</comment>
<feature type="transmembrane region" description="Helical" evidence="4">
    <location>
        <begin position="31"/>
        <end position="49"/>
    </location>
</feature>
<dbReference type="AlphaFoldDB" id="A0A381L587"/>
<keyword evidence="3 4" id="KW-0472">Membrane</keyword>
<organism evidence="5">
    <name type="scientific">Blumeria graminis f. sp. tritici 96224</name>
    <dbReference type="NCBI Taxonomy" id="1268274"/>
    <lineage>
        <taxon>Eukaryota</taxon>
        <taxon>Fungi</taxon>
        <taxon>Dikarya</taxon>
        <taxon>Ascomycota</taxon>
        <taxon>Pezizomycotina</taxon>
        <taxon>Leotiomycetes</taxon>
        <taxon>Erysiphales</taxon>
        <taxon>Erysiphaceae</taxon>
        <taxon>Blumeria</taxon>
    </lineage>
</organism>
<accession>A0A381L587</accession>
<dbReference type="GO" id="GO:0005739">
    <property type="term" value="C:mitochondrion"/>
    <property type="evidence" value="ECO:0007669"/>
    <property type="project" value="TreeGrafter"/>
</dbReference>
<dbReference type="InterPro" id="IPR038814">
    <property type="entry name" value="AIM11"/>
</dbReference>
<dbReference type="PANTHER" id="PTHR39136:SF1">
    <property type="entry name" value="ALTERED INHERITANCE OF MITOCHONDRIA PROTEIN 11"/>
    <property type="match status" value="1"/>
</dbReference>
<gene>
    <name evidence="4" type="primary">AIM11</name>
    <name evidence="5" type="ORF">BGT96224V2_LOCUS1878</name>
</gene>
<keyword evidence="2 4" id="KW-1133">Transmembrane helix</keyword>
<dbReference type="OrthoDB" id="3558022at2759"/>
<name>A0A381L587_BLUGR</name>
<comment type="similarity">
    <text evidence="4">Belongs to the AIM11 family.</text>
</comment>
<dbReference type="EMBL" id="UIGY01000028">
    <property type="protein sequence ID" value="SUZ08642.1"/>
    <property type="molecule type" value="Genomic_DNA"/>
</dbReference>
<proteinExistence type="inferred from homology"/>
<evidence type="ECO:0000313" key="5">
    <source>
        <dbReference type="EMBL" id="SUZ08642.1"/>
    </source>
</evidence>
<dbReference type="GO" id="GO:0016020">
    <property type="term" value="C:membrane"/>
    <property type="evidence" value="ECO:0007669"/>
    <property type="project" value="UniProtKB-SubCell"/>
</dbReference>
<sequence length="185" mass="20392">MAVGSLPTPKLEQPFSLAAQSSPTQRSMRQLGLFAGGASLFAFSIYVTRRSILRKYPRRAVKFFQSSFIPGNQVNGAGEALEALSLATLNVFSTAMMTSGGLLWALDIASLDDMKTKVRVNLDHGLQASEDVKDEEDMEAWVASLLSRKEFKLLRGDKGISDELLQAKLKNKPEDDIKIEPKDQE</sequence>
<dbReference type="PANTHER" id="PTHR39136">
    <property type="entry name" value="ALTERED INHERITANCE OF MITOCHONDRIA PROTEIN 11"/>
    <property type="match status" value="1"/>
</dbReference>
<keyword evidence="1 4" id="KW-0812">Transmembrane</keyword>
<evidence type="ECO:0000256" key="4">
    <source>
        <dbReference type="RuleBase" id="RU367098"/>
    </source>
</evidence>
<reference evidence="5" key="1">
    <citation type="submission" date="2018-07" db="EMBL/GenBank/DDBJ databases">
        <authorList>
            <person name="Quirk P.G."/>
            <person name="Krulwich T.A."/>
        </authorList>
    </citation>
    <scope>NUCLEOTIDE SEQUENCE</scope>
    <source>
        <strain evidence="5">96224</strain>
    </source>
</reference>
<evidence type="ECO:0000256" key="3">
    <source>
        <dbReference type="ARBA" id="ARBA00023136"/>
    </source>
</evidence>
<evidence type="ECO:0000256" key="2">
    <source>
        <dbReference type="ARBA" id="ARBA00022989"/>
    </source>
</evidence>
<evidence type="ECO:0000256" key="1">
    <source>
        <dbReference type="ARBA" id="ARBA00022692"/>
    </source>
</evidence>